<gene>
    <name evidence="2" type="ORF">SCHPADRAFT_213345</name>
</gene>
<keyword evidence="3" id="KW-1185">Reference proteome</keyword>
<accession>A0A0H2RXV6</accession>
<feature type="transmembrane region" description="Helical" evidence="1">
    <location>
        <begin position="125"/>
        <end position="141"/>
    </location>
</feature>
<protein>
    <submittedName>
        <fullName evidence="2">Uncharacterized protein</fullName>
    </submittedName>
</protein>
<keyword evidence="1" id="KW-0472">Membrane</keyword>
<sequence length="143" mass="15642">MIVFRIHSTWGRIEVHLRAFGTVSSLPISLVSSRSPFPTSCHCLIISRFMQIILYGHDSTSPPVRRSSYEGFASITSGTSLSAGCSQPSTRCVCAMHSFYAHPLLSACGGSPSEGCSGGVWRQRYVLLIFIHFVLIIPFLLCS</sequence>
<organism evidence="2 3">
    <name type="scientific">Schizopora paradoxa</name>
    <dbReference type="NCBI Taxonomy" id="27342"/>
    <lineage>
        <taxon>Eukaryota</taxon>
        <taxon>Fungi</taxon>
        <taxon>Dikarya</taxon>
        <taxon>Basidiomycota</taxon>
        <taxon>Agaricomycotina</taxon>
        <taxon>Agaricomycetes</taxon>
        <taxon>Hymenochaetales</taxon>
        <taxon>Schizoporaceae</taxon>
        <taxon>Schizopora</taxon>
    </lineage>
</organism>
<dbReference type="Proteomes" id="UP000053477">
    <property type="component" value="Unassembled WGS sequence"/>
</dbReference>
<keyword evidence="1" id="KW-1133">Transmembrane helix</keyword>
<dbReference type="AlphaFoldDB" id="A0A0H2RXV6"/>
<evidence type="ECO:0000313" key="2">
    <source>
        <dbReference type="EMBL" id="KLO16422.1"/>
    </source>
</evidence>
<evidence type="ECO:0000256" key="1">
    <source>
        <dbReference type="SAM" id="Phobius"/>
    </source>
</evidence>
<proteinExistence type="predicted"/>
<keyword evidence="1" id="KW-0812">Transmembrane</keyword>
<dbReference type="EMBL" id="KQ085916">
    <property type="protein sequence ID" value="KLO16422.1"/>
    <property type="molecule type" value="Genomic_DNA"/>
</dbReference>
<evidence type="ECO:0000313" key="3">
    <source>
        <dbReference type="Proteomes" id="UP000053477"/>
    </source>
</evidence>
<dbReference type="InParanoid" id="A0A0H2RXV6"/>
<reference evidence="2 3" key="1">
    <citation type="submission" date="2015-04" db="EMBL/GenBank/DDBJ databases">
        <title>Complete genome sequence of Schizopora paradoxa KUC8140, a cosmopolitan wood degrader in East Asia.</title>
        <authorList>
            <consortium name="DOE Joint Genome Institute"/>
            <person name="Min B."/>
            <person name="Park H."/>
            <person name="Jang Y."/>
            <person name="Kim J.-J."/>
            <person name="Kim K.H."/>
            <person name="Pangilinan J."/>
            <person name="Lipzen A."/>
            <person name="Riley R."/>
            <person name="Grigoriev I.V."/>
            <person name="Spatafora J.W."/>
            <person name="Choi I.-G."/>
        </authorList>
    </citation>
    <scope>NUCLEOTIDE SEQUENCE [LARGE SCALE GENOMIC DNA]</scope>
    <source>
        <strain evidence="2 3">KUC8140</strain>
    </source>
</reference>
<name>A0A0H2RXV6_9AGAM</name>